<protein>
    <submittedName>
        <fullName evidence="2">LuxR family maltose regulon positive regulatory protein</fullName>
    </submittedName>
</protein>
<organism evidence="2 3">
    <name type="scientific">Conexibacter arvalis</name>
    <dbReference type="NCBI Taxonomy" id="912552"/>
    <lineage>
        <taxon>Bacteria</taxon>
        <taxon>Bacillati</taxon>
        <taxon>Actinomycetota</taxon>
        <taxon>Thermoleophilia</taxon>
        <taxon>Solirubrobacterales</taxon>
        <taxon>Conexibacteraceae</taxon>
        <taxon>Conexibacter</taxon>
    </lineage>
</organism>
<evidence type="ECO:0000313" key="3">
    <source>
        <dbReference type="Proteomes" id="UP000585272"/>
    </source>
</evidence>
<dbReference type="InterPro" id="IPR016032">
    <property type="entry name" value="Sig_transdc_resp-reg_C-effctor"/>
</dbReference>
<dbReference type="RefSeq" id="WP_183345105.1">
    <property type="nucleotide sequence ID" value="NZ_JACHNU010000008.1"/>
</dbReference>
<reference evidence="2 3" key="1">
    <citation type="submission" date="2020-08" db="EMBL/GenBank/DDBJ databases">
        <title>Genomic Encyclopedia of Archaeal and Bacterial Type Strains, Phase II (KMG-II): from individual species to whole genera.</title>
        <authorList>
            <person name="Goeker M."/>
        </authorList>
    </citation>
    <scope>NUCLEOTIDE SEQUENCE [LARGE SCALE GENOMIC DNA]</scope>
    <source>
        <strain evidence="2 3">DSM 23288</strain>
    </source>
</reference>
<dbReference type="Proteomes" id="UP000585272">
    <property type="component" value="Unassembled WGS sequence"/>
</dbReference>
<dbReference type="CDD" id="cd06170">
    <property type="entry name" value="LuxR_C_like"/>
    <property type="match status" value="1"/>
</dbReference>
<accession>A0A840II80</accession>
<evidence type="ECO:0000259" key="1">
    <source>
        <dbReference type="PROSITE" id="PS50043"/>
    </source>
</evidence>
<name>A0A840II80_9ACTN</name>
<dbReference type="SMART" id="SM00421">
    <property type="entry name" value="HTH_LUXR"/>
    <property type="match status" value="1"/>
</dbReference>
<dbReference type="Pfam" id="PF00196">
    <property type="entry name" value="GerE"/>
    <property type="match status" value="1"/>
</dbReference>
<sequence>MSSVLAHDVGDPAREEVLDTVPRRDLAQRLAETSRTVIGLVVAPSGYGKTAFLRQWARSDPRPVAWVTVRPGQDAPDAIAGRLADLDQAAGTGPLALVLDDAQLIPAQAAETVLLAADRLPTGSLVVLASTCEPPLPVGRLRLEGRLREVRARDLAMTPVEGRQLLQRAGVLLDSDQLATVMRITEGWPAGLSLAALALGGDGGIDALDRFGGDDRVVADYLRDAFLDGLPAHQLDLLVRTSVLDELSGPLCDAVAGQRGSGCTLRELSRSNILLEPLDRSEQRFRLHPLLRGLLRSELRRSGSDLERAALRRAAAWFDADGDRDRAVRHAAAAGDAGLAGRLLWGAAASCFLQGDAAGLERELQRFTSAQAAAVPGLAACKAVAGLGRNERQYVEYWTEAAELALRRSGDERSPDVAACIALLRAAIARDGVAQMGADARRAYELDGAGQRTWRPLACFLDGAARHLTADPGGAREQLAEGVQSGAVGAPIAVMLCRAQLALIELASDGRDEGARHAELAHACAEDHDLDDEPLAALAYAASAFALALQGRVDASRRDADRAGRLLRGLSGALPWLEAEIHVALARTELRLSDSEAARQLLTNAGRLVRYCSDATVVRTAIDDGWERADAFAAAAVAGVSPLTAAELRVLRMLPSHMSLREIAERLHVSQNTVKTQAHAAYRKLDVSSRSDAVRRARSVGLVDP</sequence>
<gene>
    <name evidence="2" type="ORF">BDZ31_004392</name>
</gene>
<dbReference type="Pfam" id="PF25873">
    <property type="entry name" value="WHD_MalT"/>
    <property type="match status" value="1"/>
</dbReference>
<dbReference type="AlphaFoldDB" id="A0A840II80"/>
<dbReference type="EMBL" id="JACHNU010000008">
    <property type="protein sequence ID" value="MBB4664777.1"/>
    <property type="molecule type" value="Genomic_DNA"/>
</dbReference>
<feature type="domain" description="HTH luxR-type" evidence="1">
    <location>
        <begin position="636"/>
        <end position="701"/>
    </location>
</feature>
<dbReference type="SUPFAM" id="SSF46894">
    <property type="entry name" value="C-terminal effector domain of the bipartite response regulators"/>
    <property type="match status" value="1"/>
</dbReference>
<dbReference type="GO" id="GO:0006355">
    <property type="term" value="P:regulation of DNA-templated transcription"/>
    <property type="evidence" value="ECO:0007669"/>
    <property type="project" value="InterPro"/>
</dbReference>
<evidence type="ECO:0000313" key="2">
    <source>
        <dbReference type="EMBL" id="MBB4664777.1"/>
    </source>
</evidence>
<dbReference type="SUPFAM" id="SSF48452">
    <property type="entry name" value="TPR-like"/>
    <property type="match status" value="1"/>
</dbReference>
<proteinExistence type="predicted"/>
<dbReference type="InterPro" id="IPR011990">
    <property type="entry name" value="TPR-like_helical_dom_sf"/>
</dbReference>
<comment type="caution">
    <text evidence="2">The sequence shown here is derived from an EMBL/GenBank/DDBJ whole genome shotgun (WGS) entry which is preliminary data.</text>
</comment>
<dbReference type="PROSITE" id="PS50043">
    <property type="entry name" value="HTH_LUXR_2"/>
    <property type="match status" value="1"/>
</dbReference>
<dbReference type="GO" id="GO:0003677">
    <property type="term" value="F:DNA binding"/>
    <property type="evidence" value="ECO:0007669"/>
    <property type="project" value="InterPro"/>
</dbReference>
<dbReference type="InterPro" id="IPR036388">
    <property type="entry name" value="WH-like_DNA-bd_sf"/>
</dbReference>
<dbReference type="InterPro" id="IPR059106">
    <property type="entry name" value="WHD_MalT"/>
</dbReference>
<dbReference type="InterPro" id="IPR027417">
    <property type="entry name" value="P-loop_NTPase"/>
</dbReference>
<keyword evidence="3" id="KW-1185">Reference proteome</keyword>
<dbReference type="Gene3D" id="1.10.10.10">
    <property type="entry name" value="Winged helix-like DNA-binding domain superfamily/Winged helix DNA-binding domain"/>
    <property type="match status" value="1"/>
</dbReference>
<dbReference type="InterPro" id="IPR000792">
    <property type="entry name" value="Tscrpt_reg_LuxR_C"/>
</dbReference>
<dbReference type="SUPFAM" id="SSF52540">
    <property type="entry name" value="P-loop containing nucleoside triphosphate hydrolases"/>
    <property type="match status" value="1"/>
</dbReference>